<dbReference type="AlphaFoldDB" id="A0A066ZRX9"/>
<accession>A0A066ZRX9</accession>
<proteinExistence type="predicted"/>
<dbReference type="EMBL" id="JMIU01000001">
    <property type="protein sequence ID" value="KDN96217.1"/>
    <property type="molecule type" value="Genomic_DNA"/>
</dbReference>
<comment type="caution">
    <text evidence="1">The sequence shown here is derived from an EMBL/GenBank/DDBJ whole genome shotgun (WGS) entry which is preliminary data.</text>
</comment>
<reference evidence="1 2" key="1">
    <citation type="submission" date="2014-04" db="EMBL/GenBank/DDBJ databases">
        <title>Draft genome sequence of Hydrogenovibrio marinus MH-110, a model organism for aerobic H2 metabolism.</title>
        <authorList>
            <person name="Cha H.J."/>
            <person name="Jo B.H."/>
            <person name="Hwang B.H."/>
        </authorList>
    </citation>
    <scope>NUCLEOTIDE SEQUENCE [LARGE SCALE GENOMIC DNA]</scope>
    <source>
        <strain evidence="1 2">MH-110</strain>
    </source>
</reference>
<gene>
    <name evidence="1" type="ORF">EI16_08000</name>
</gene>
<organism evidence="1 2">
    <name type="scientific">Hydrogenovibrio marinus</name>
    <dbReference type="NCBI Taxonomy" id="28885"/>
    <lineage>
        <taxon>Bacteria</taxon>
        <taxon>Pseudomonadati</taxon>
        <taxon>Pseudomonadota</taxon>
        <taxon>Gammaproteobacteria</taxon>
        <taxon>Thiotrichales</taxon>
        <taxon>Piscirickettsiaceae</taxon>
        <taxon>Hydrogenovibrio</taxon>
    </lineage>
</organism>
<sequence>MFARIFNLRTIELTFMNEMPIPAREAGRALFRDYLLDELVTMRLEGLDPALEERFNLSPDIWRRTLNYVILTKLSTFSINPFLEYKHLVRLRQIAILTFGEENTSMATLIQKAQDRGATILEDWLKQLNAALKKHKPD</sequence>
<dbReference type="RefSeq" id="WP_029911921.1">
    <property type="nucleotide sequence ID" value="NZ_AP020335.1"/>
</dbReference>
<keyword evidence="2" id="KW-1185">Reference proteome</keyword>
<evidence type="ECO:0000313" key="2">
    <source>
        <dbReference type="Proteomes" id="UP000027341"/>
    </source>
</evidence>
<protein>
    <submittedName>
        <fullName evidence="1">Uncharacterized protein</fullName>
    </submittedName>
</protein>
<name>A0A066ZRX9_HYDMR</name>
<dbReference type="Proteomes" id="UP000027341">
    <property type="component" value="Unassembled WGS sequence"/>
</dbReference>
<evidence type="ECO:0000313" key="1">
    <source>
        <dbReference type="EMBL" id="KDN96217.1"/>
    </source>
</evidence>